<accession>C9RCN5</accession>
<dbReference type="OrthoDB" id="2111862at2"/>
<proteinExistence type="predicted"/>
<keyword evidence="1" id="KW-0812">Transmembrane</keyword>
<dbReference type="RefSeq" id="WP_015738889.1">
    <property type="nucleotide sequence ID" value="NC_013385.1"/>
</dbReference>
<evidence type="ECO:0000256" key="1">
    <source>
        <dbReference type="SAM" id="Phobius"/>
    </source>
</evidence>
<feature type="transmembrane region" description="Helical" evidence="1">
    <location>
        <begin position="15"/>
        <end position="35"/>
    </location>
</feature>
<evidence type="ECO:0000313" key="3">
    <source>
        <dbReference type="Proteomes" id="UP000002620"/>
    </source>
</evidence>
<dbReference type="KEGG" id="adg:Adeg_0873"/>
<sequence>MLEVIGIVKDERSGVSLVALPLLAAGSLLALLGLAGSWQKYRELGLLALAGAVGRGELKMERNFARDYLAFRAPGEREEEEGKVRKARKEAYNHQGERMKAVAWRWRGDTRVFLLPVELLDLARQLFHLARDLLAAVTTLFLRRPTPDGKVVTSFRELCGLLGMEPNGQRYEEMSLALALLRSYTIQRQGMVLELDREGRAKKTGDCTFGFCDEAVVVTRVRDEKTGKLEEVPLPRRQVVIQFSKRYQALLQSRGGGKDLLCRVPVAALVACRKLGRRQVVAAKNLVYYLAGRGGRARLRLETLVEVLGVHPRWPSEARKVCENILSALRDQGVVQYVVSANDAYEIALTEKGSATKAKEAAEED</sequence>
<dbReference type="STRING" id="429009.Adeg_0873"/>
<dbReference type="eggNOG" id="ENOG5032WYF">
    <property type="taxonomic scope" value="Bacteria"/>
</dbReference>
<dbReference type="EMBL" id="CP001785">
    <property type="protein sequence ID" value="ACX52012.1"/>
    <property type="molecule type" value="Genomic_DNA"/>
</dbReference>
<keyword evidence="1" id="KW-0472">Membrane</keyword>
<dbReference type="Proteomes" id="UP000002620">
    <property type="component" value="Chromosome"/>
</dbReference>
<dbReference type="AlphaFoldDB" id="C9RCN5"/>
<protein>
    <submittedName>
        <fullName evidence="2">Uncharacterized protein</fullName>
    </submittedName>
</protein>
<keyword evidence="1" id="KW-1133">Transmembrane helix</keyword>
<name>C9RCN5_AMMDK</name>
<dbReference type="HOGENOM" id="CLU_757882_0_0_9"/>
<evidence type="ECO:0000313" key="2">
    <source>
        <dbReference type="EMBL" id="ACX52012.1"/>
    </source>
</evidence>
<keyword evidence="3" id="KW-1185">Reference proteome</keyword>
<gene>
    <name evidence="2" type="ordered locus">Adeg_0873</name>
</gene>
<reference evidence="2 3" key="1">
    <citation type="submission" date="2009-10" db="EMBL/GenBank/DDBJ databases">
        <title>Complete sequence of chromosome of Ammonifex degensii KC4.</title>
        <authorList>
            <consortium name="US DOE Joint Genome Institute"/>
            <person name="Kerfeld C."/>
            <person name="Goodner B."/>
            <person name="Huber H."/>
            <person name="Stetter K."/>
            <person name="Lucas S."/>
            <person name="Copeland A."/>
            <person name="Lapidus A."/>
            <person name="Glavina del Rio T."/>
            <person name="Dalin E."/>
            <person name="Tice H."/>
            <person name="Bruce D."/>
            <person name="Goodwin L."/>
            <person name="Pitluck S."/>
            <person name="Saunders E."/>
            <person name="Brettin T."/>
            <person name="Detter J.C."/>
            <person name="Han C."/>
            <person name="Larimer F."/>
            <person name="Land M."/>
            <person name="Hauser L."/>
            <person name="Kyrpides N."/>
            <person name="Ovchinnikova G."/>
            <person name="Richardson P."/>
        </authorList>
    </citation>
    <scope>NUCLEOTIDE SEQUENCE [LARGE SCALE GENOMIC DNA]</scope>
    <source>
        <strain evidence="3">DSM 10501 / KC4</strain>
    </source>
</reference>
<organism evidence="2 3">
    <name type="scientific">Ammonifex degensii (strain DSM 10501 / KC4)</name>
    <dbReference type="NCBI Taxonomy" id="429009"/>
    <lineage>
        <taxon>Bacteria</taxon>
        <taxon>Bacillati</taxon>
        <taxon>Bacillota</taxon>
        <taxon>Clostridia</taxon>
        <taxon>Thermoanaerobacterales</taxon>
        <taxon>Thermoanaerobacteraceae</taxon>
        <taxon>Ammonifex</taxon>
    </lineage>
</organism>